<keyword evidence="6 7" id="KW-0472">Membrane</keyword>
<dbReference type="GO" id="GO:0140359">
    <property type="term" value="F:ABC-type transporter activity"/>
    <property type="evidence" value="ECO:0007669"/>
    <property type="project" value="InterPro"/>
</dbReference>
<accession>A0A917B5Q7</accession>
<gene>
    <name evidence="9" type="ORF">GCM10011399_15460</name>
</gene>
<name>A0A917B5Q7_9MICO</name>
<protein>
    <submittedName>
        <fullName evidence="9">Membrane protein</fullName>
    </submittedName>
</protein>
<feature type="domain" description="ABC-2 type transporter transmembrane" evidence="8">
    <location>
        <begin position="30"/>
        <end position="386"/>
    </location>
</feature>
<dbReference type="PANTHER" id="PTHR43077">
    <property type="entry name" value="TRANSPORT PERMEASE YVFS-RELATED"/>
    <property type="match status" value="1"/>
</dbReference>
<feature type="transmembrane region" description="Helical" evidence="7">
    <location>
        <begin position="280"/>
        <end position="303"/>
    </location>
</feature>
<dbReference type="InterPro" id="IPR051328">
    <property type="entry name" value="T7SS_ABC-Transporter"/>
</dbReference>
<feature type="transmembrane region" description="Helical" evidence="7">
    <location>
        <begin position="370"/>
        <end position="392"/>
    </location>
</feature>
<evidence type="ECO:0000256" key="6">
    <source>
        <dbReference type="ARBA" id="ARBA00023136"/>
    </source>
</evidence>
<evidence type="ECO:0000256" key="1">
    <source>
        <dbReference type="ARBA" id="ARBA00004651"/>
    </source>
</evidence>
<comment type="similarity">
    <text evidence="2">Belongs to the ABC-2 integral membrane protein family.</text>
</comment>
<evidence type="ECO:0000256" key="2">
    <source>
        <dbReference type="ARBA" id="ARBA00007783"/>
    </source>
</evidence>
<dbReference type="Proteomes" id="UP000598775">
    <property type="component" value="Unassembled WGS sequence"/>
</dbReference>
<dbReference type="RefSeq" id="WP_188676148.1">
    <property type="nucleotide sequence ID" value="NZ_BMGP01000002.1"/>
</dbReference>
<dbReference type="PANTHER" id="PTHR43077:SF8">
    <property type="entry name" value="DOXORUBICIN RESISTANCE ABC TRANSPORTER PERMEASE PROTEIN DRRB"/>
    <property type="match status" value="1"/>
</dbReference>
<evidence type="ECO:0000256" key="3">
    <source>
        <dbReference type="ARBA" id="ARBA00022475"/>
    </source>
</evidence>
<feature type="transmembrane region" description="Helical" evidence="7">
    <location>
        <begin position="196"/>
        <end position="218"/>
    </location>
</feature>
<comment type="subcellular location">
    <subcellularLocation>
        <location evidence="1">Cell membrane</location>
        <topology evidence="1">Multi-pass membrane protein</topology>
    </subcellularLocation>
</comment>
<feature type="transmembrane region" description="Helical" evidence="7">
    <location>
        <begin position="310"/>
        <end position="330"/>
    </location>
</feature>
<dbReference type="AlphaFoldDB" id="A0A917B5Q7"/>
<keyword evidence="3" id="KW-1003">Cell membrane</keyword>
<evidence type="ECO:0000256" key="5">
    <source>
        <dbReference type="ARBA" id="ARBA00022989"/>
    </source>
</evidence>
<keyword evidence="5 7" id="KW-1133">Transmembrane helix</keyword>
<feature type="transmembrane region" description="Helical" evidence="7">
    <location>
        <begin position="24"/>
        <end position="44"/>
    </location>
</feature>
<evidence type="ECO:0000256" key="7">
    <source>
        <dbReference type="SAM" id="Phobius"/>
    </source>
</evidence>
<dbReference type="GO" id="GO:0005886">
    <property type="term" value="C:plasma membrane"/>
    <property type="evidence" value="ECO:0007669"/>
    <property type="project" value="UniProtKB-SubCell"/>
</dbReference>
<evidence type="ECO:0000259" key="8">
    <source>
        <dbReference type="Pfam" id="PF12698"/>
    </source>
</evidence>
<reference evidence="9 10" key="1">
    <citation type="journal article" date="2014" name="Int. J. Syst. Evol. Microbiol.">
        <title>Complete genome sequence of Corynebacterium casei LMG S-19264T (=DSM 44701T), isolated from a smear-ripened cheese.</title>
        <authorList>
            <consortium name="US DOE Joint Genome Institute (JGI-PGF)"/>
            <person name="Walter F."/>
            <person name="Albersmeier A."/>
            <person name="Kalinowski J."/>
            <person name="Ruckert C."/>
        </authorList>
    </citation>
    <scope>NUCLEOTIDE SEQUENCE [LARGE SCALE GENOMIC DNA]</scope>
    <source>
        <strain evidence="9 10">CGMCC 1.12976</strain>
    </source>
</reference>
<comment type="caution">
    <text evidence="9">The sequence shown here is derived from an EMBL/GenBank/DDBJ whole genome shotgun (WGS) entry which is preliminary data.</text>
</comment>
<feature type="transmembrane region" description="Helical" evidence="7">
    <location>
        <begin position="247"/>
        <end position="268"/>
    </location>
</feature>
<evidence type="ECO:0000313" key="9">
    <source>
        <dbReference type="EMBL" id="GGF22738.1"/>
    </source>
</evidence>
<organism evidence="9 10">
    <name type="scientific">Subtercola lobariae</name>
    <dbReference type="NCBI Taxonomy" id="1588641"/>
    <lineage>
        <taxon>Bacteria</taxon>
        <taxon>Bacillati</taxon>
        <taxon>Actinomycetota</taxon>
        <taxon>Actinomycetes</taxon>
        <taxon>Micrococcales</taxon>
        <taxon>Microbacteriaceae</taxon>
        <taxon>Subtercola</taxon>
    </lineage>
</organism>
<keyword evidence="4 7" id="KW-0812">Transmembrane</keyword>
<proteinExistence type="inferred from homology"/>
<sequence>MATYNHTDDLTQKTGLALLASARLWAVPAVIVIGVMSALAALYLGGTINSSSSLSGFPIAIVNEDTGDTLPDGTTTNVGDKLTSALVAGIDHDKFDVSTLTLDEAKSQMDDATLYGAIVVPADYSTTYLAHAASASTGSAAAPAPTITVLTNPRSGTSTAAIVTAMADQSLAQTGATISVEPYNPLPNGTGSGLSAFYFALLIVLCGFTGSLIVSTFVDGSLGFVPSEVGPVYTLTRHSGLSRASTLILKWAIMLGLAVVVSGLYVAIASALGMPIDNPLQLWAFSAAAIWAVAIVAQAVNAIFGGIGMLVNLFIFIILSLPSAGGTIPLEATPPLFRWLGSFEPMHQIYLGTRSVLYLGGTLESGLGRALIFCGITAVVGVIAGLLATRLYDRRGLTRSLA</sequence>
<evidence type="ECO:0000313" key="10">
    <source>
        <dbReference type="Proteomes" id="UP000598775"/>
    </source>
</evidence>
<keyword evidence="10" id="KW-1185">Reference proteome</keyword>
<evidence type="ECO:0000256" key="4">
    <source>
        <dbReference type="ARBA" id="ARBA00022692"/>
    </source>
</evidence>
<dbReference type="Pfam" id="PF12698">
    <property type="entry name" value="ABC2_membrane_3"/>
    <property type="match status" value="1"/>
</dbReference>
<dbReference type="Gene3D" id="3.40.1710.10">
    <property type="entry name" value="abc type-2 transporter like domain"/>
    <property type="match status" value="1"/>
</dbReference>
<dbReference type="EMBL" id="BMGP01000002">
    <property type="protein sequence ID" value="GGF22738.1"/>
    <property type="molecule type" value="Genomic_DNA"/>
</dbReference>
<dbReference type="InterPro" id="IPR013525">
    <property type="entry name" value="ABC2_TM"/>
</dbReference>